<reference evidence="1 2" key="2">
    <citation type="submission" date="2018-01" db="EMBL/GenBank/DDBJ databases">
        <title>Genomic study of Klebsiella pneumoniae.</title>
        <authorList>
            <person name="Yang Y."/>
            <person name="Bicalho R."/>
        </authorList>
    </citation>
    <scope>NUCLEOTIDE SEQUENCE [LARGE SCALE GENOMIC DNA]</scope>
    <source>
        <strain evidence="1 2">A8</strain>
    </source>
</reference>
<comment type="caution">
    <text evidence="1">The sequence shown here is derived from an EMBL/GenBank/DDBJ whole genome shotgun (WGS) entry which is preliminary data.</text>
</comment>
<sequence length="20" mass="2401">VGYYPRSNFVHIDTGPVRHW</sequence>
<gene>
    <name evidence="1" type="ORF">CWN47_23865</name>
</gene>
<organism evidence="1 2">
    <name type="scientific">Klebsiella variicola</name>
    <dbReference type="NCBI Taxonomy" id="244366"/>
    <lineage>
        <taxon>Bacteria</taxon>
        <taxon>Pseudomonadati</taxon>
        <taxon>Pseudomonadota</taxon>
        <taxon>Gammaproteobacteria</taxon>
        <taxon>Enterobacterales</taxon>
        <taxon>Enterobacteriaceae</taxon>
        <taxon>Klebsiella/Raoultella group</taxon>
        <taxon>Klebsiella</taxon>
        <taxon>Klebsiella pneumoniae complex</taxon>
    </lineage>
</organism>
<proteinExistence type="predicted"/>
<reference evidence="1 2" key="1">
    <citation type="submission" date="2017-11" db="EMBL/GenBank/DDBJ databases">
        <authorList>
            <person name="Han C.G."/>
        </authorList>
    </citation>
    <scope>NUCLEOTIDE SEQUENCE [LARGE SCALE GENOMIC DNA]</scope>
    <source>
        <strain evidence="1 2">A8</strain>
    </source>
</reference>
<dbReference type="EMBL" id="PIDP01001058">
    <property type="protein sequence ID" value="PLM92038.1"/>
    <property type="molecule type" value="Genomic_DNA"/>
</dbReference>
<accession>A0A2N4YW44</accession>
<name>A0A2N4YW44_KLEVA</name>
<dbReference type="InterPro" id="IPR010275">
    <property type="entry name" value="MepK"/>
</dbReference>
<dbReference type="Proteomes" id="UP000234412">
    <property type="component" value="Unassembled WGS sequence"/>
</dbReference>
<evidence type="ECO:0008006" key="3">
    <source>
        <dbReference type="Google" id="ProtNLM"/>
    </source>
</evidence>
<protein>
    <recommendedName>
        <fullName evidence="3">DUF882 domain-containing protein</fullName>
    </recommendedName>
</protein>
<dbReference type="Pfam" id="PF05951">
    <property type="entry name" value="Peptidase_M15_2"/>
    <property type="match status" value="1"/>
</dbReference>
<dbReference type="AlphaFoldDB" id="A0A2N4YW44"/>
<evidence type="ECO:0000313" key="1">
    <source>
        <dbReference type="EMBL" id="PLM92038.1"/>
    </source>
</evidence>
<feature type="non-terminal residue" evidence="1">
    <location>
        <position position="1"/>
    </location>
</feature>
<evidence type="ECO:0000313" key="2">
    <source>
        <dbReference type="Proteomes" id="UP000234412"/>
    </source>
</evidence>